<feature type="compositionally biased region" description="Basic and acidic residues" evidence="1">
    <location>
        <begin position="28"/>
        <end position="48"/>
    </location>
</feature>
<organism evidence="2 3">
    <name type="scientific">Hydra vulgaris</name>
    <name type="common">Hydra</name>
    <name type="synonym">Hydra attenuata</name>
    <dbReference type="NCBI Taxonomy" id="6087"/>
    <lineage>
        <taxon>Eukaryota</taxon>
        <taxon>Metazoa</taxon>
        <taxon>Cnidaria</taxon>
        <taxon>Hydrozoa</taxon>
        <taxon>Hydroidolina</taxon>
        <taxon>Anthoathecata</taxon>
        <taxon>Aplanulata</taxon>
        <taxon>Hydridae</taxon>
        <taxon>Hydra</taxon>
    </lineage>
</organism>
<proteinExistence type="predicted"/>
<protein>
    <submittedName>
        <fullName evidence="3">Uncharacterized protein LOC124812147</fullName>
    </submittedName>
</protein>
<dbReference type="GeneID" id="124812147"/>
<feature type="region of interest" description="Disordered" evidence="1">
    <location>
        <begin position="141"/>
        <end position="162"/>
    </location>
</feature>
<feature type="compositionally biased region" description="Low complexity" evidence="1">
    <location>
        <begin position="1"/>
        <end position="15"/>
    </location>
</feature>
<dbReference type="Proteomes" id="UP001652625">
    <property type="component" value="Chromosome 02"/>
</dbReference>
<evidence type="ECO:0000256" key="1">
    <source>
        <dbReference type="SAM" id="MobiDB-lite"/>
    </source>
</evidence>
<reference evidence="3" key="2">
    <citation type="submission" date="2025-08" db="UniProtKB">
        <authorList>
            <consortium name="RefSeq"/>
        </authorList>
    </citation>
    <scope>IDENTIFICATION</scope>
</reference>
<feature type="region of interest" description="Disordered" evidence="1">
    <location>
        <begin position="68"/>
        <end position="107"/>
    </location>
</feature>
<dbReference type="RefSeq" id="XP_065646480.1">
    <property type="nucleotide sequence ID" value="XM_065790408.1"/>
</dbReference>
<evidence type="ECO:0000313" key="2">
    <source>
        <dbReference type="Proteomes" id="UP001652625"/>
    </source>
</evidence>
<evidence type="ECO:0000313" key="3">
    <source>
        <dbReference type="RefSeq" id="XP_065646480.1"/>
    </source>
</evidence>
<accession>A0ABM4BC41</accession>
<keyword evidence="2" id="KW-1185">Reference proteome</keyword>
<feature type="compositionally biased region" description="Polar residues" evidence="1">
    <location>
        <begin position="17"/>
        <end position="27"/>
    </location>
</feature>
<gene>
    <name evidence="3" type="primary">LOC124812147</name>
</gene>
<feature type="compositionally biased region" description="Low complexity" evidence="1">
    <location>
        <begin position="72"/>
        <end position="83"/>
    </location>
</feature>
<sequence>MGCGSSSVKPSSVVPQIQINGNKTKSQIRGDRVSMIDARHKREEDSKARLSKLNEQFSYEVDKVAQSKYRVSSSSSGRNFSSSNDIGKSNELKYKTESNNTDGEDQKREVLSEIYLKNQADAIVKDVITKAKIKYNEELKSSRNNPLINISPATTTEASNIE</sequence>
<name>A0ABM4BC41_HYDVU</name>
<feature type="compositionally biased region" description="Polar residues" evidence="1">
    <location>
        <begin position="142"/>
        <end position="162"/>
    </location>
</feature>
<reference evidence="2" key="1">
    <citation type="submission" date="2025-05" db="UniProtKB">
        <authorList>
            <consortium name="RefSeq"/>
        </authorList>
    </citation>
    <scope>NUCLEOTIDE SEQUENCE [LARGE SCALE GENOMIC DNA]</scope>
</reference>
<feature type="region of interest" description="Disordered" evidence="1">
    <location>
        <begin position="1"/>
        <end position="49"/>
    </location>
</feature>